<dbReference type="Gene3D" id="1.20.1330.10">
    <property type="entry name" value="f41 fragment of flagellin, N-terminal domain"/>
    <property type="match status" value="1"/>
</dbReference>
<dbReference type="PANTHER" id="PTHR42792:SF1">
    <property type="entry name" value="FLAGELLAR HOOK-ASSOCIATED PROTEIN 3"/>
    <property type="match status" value="1"/>
</dbReference>
<dbReference type="EMBL" id="LAJF01000062">
    <property type="protein sequence ID" value="KKB84850.1"/>
    <property type="molecule type" value="Genomic_DNA"/>
</dbReference>
<keyword evidence="3" id="KW-1185">Reference proteome</keyword>
<organism evidence="1 3">
    <name type="scientific">Devosia limi DSM 17137</name>
    <dbReference type="NCBI Taxonomy" id="1121477"/>
    <lineage>
        <taxon>Bacteria</taxon>
        <taxon>Pseudomonadati</taxon>
        <taxon>Pseudomonadota</taxon>
        <taxon>Alphaproteobacteria</taxon>
        <taxon>Hyphomicrobiales</taxon>
        <taxon>Devosiaceae</taxon>
        <taxon>Devosia</taxon>
    </lineage>
</organism>
<dbReference type="AlphaFoldDB" id="A0A0F5LR52"/>
<proteinExistence type="predicted"/>
<dbReference type="STRING" id="1121477.SAMN02745223_01786"/>
<dbReference type="GO" id="GO:0009288">
    <property type="term" value="C:bacterial-type flagellum"/>
    <property type="evidence" value="ECO:0007669"/>
    <property type="project" value="InterPro"/>
</dbReference>
<dbReference type="EMBL" id="FQVC01000004">
    <property type="protein sequence ID" value="SHF08511.1"/>
    <property type="molecule type" value="Genomic_DNA"/>
</dbReference>
<reference evidence="1 3" key="1">
    <citation type="submission" date="2015-03" db="EMBL/GenBank/DDBJ databases">
        <authorList>
            <person name="Hassan Y.I."/>
            <person name="Lepp D."/>
            <person name="Zhou T."/>
        </authorList>
    </citation>
    <scope>NUCLEOTIDE SEQUENCE [LARGE SCALE GENOMIC DNA]</scope>
    <source>
        <strain evidence="1 3">DSM 17137</strain>
    </source>
</reference>
<accession>A0A0F5LR52</accession>
<evidence type="ECO:0000313" key="1">
    <source>
        <dbReference type="EMBL" id="KKB84850.1"/>
    </source>
</evidence>
<name>A0A0F5LR52_9HYPH</name>
<dbReference type="Proteomes" id="UP000184533">
    <property type="component" value="Unassembled WGS sequence"/>
</dbReference>
<dbReference type="SUPFAM" id="SSF64518">
    <property type="entry name" value="Phase 1 flagellin"/>
    <property type="match status" value="1"/>
</dbReference>
<dbReference type="OrthoDB" id="7312911at2"/>
<evidence type="ECO:0000313" key="3">
    <source>
        <dbReference type="Proteomes" id="UP000033608"/>
    </source>
</evidence>
<sequence>MIVNKSMYPIQTGFSVISQMQDKMATLQMQLGTGAKSPTLAGMGRDLPLSLSVRQRLDRIEGFSASIETVNLRLSFLDKTLSRFDKIEGEARNSAIQGQYGTGNINMATLPDLSRARFDEIVTMLNSEVAGRYLFGGAATDAPPLPNTNELLEGAGGRAGFKTVVSERKAADLGANGYGRVNTGIAGGTVTLGEDGVHPFGLKLSNISTTAANTSVTYTSPAATNPPTAKNLSVTFAPAPAEQIRAGESVTMGFTLPDGTETQITLRATTDNPPGAGEFTIGTDADATAANFKGALETRLTQVGGSELAGASVYEASENFFNGAGEPVLRVSGNPATSLRVGTEADTVMWYRGQSPAIAAEGLGRLGIATNANAVTLAEDAPVSPKHGFQLTDVSLSTANITTAHTATDPSSIAVTFANVPAEDEAVTMTLTKPDGTSSTLTLTAVSGTPGPGQFRIGGDVNSTAANFSTALNASVTIAAKAAEGNPRQSVTAQIDDSTSTAYGMQGNEDGFLRMVRSLGAMSVETYPDSDPNAKGRFDAMATRQHSQLSEAHNSKRGSIEILTMELGIAQGSLENTAKRHTDYKSQLDNLLSDVETVSKEDVSMEILALQTRMQASYQVTAMVSKLSLANYL</sequence>
<dbReference type="GO" id="GO:0005198">
    <property type="term" value="F:structural molecule activity"/>
    <property type="evidence" value="ECO:0007669"/>
    <property type="project" value="InterPro"/>
</dbReference>
<dbReference type="Proteomes" id="UP000033608">
    <property type="component" value="Unassembled WGS sequence"/>
</dbReference>
<dbReference type="PATRIC" id="fig|1121477.3.peg.2774"/>
<gene>
    <name evidence="2" type="ORF">SAMN02745223_01786</name>
    <name evidence="1" type="ORF">VW29_08400</name>
</gene>
<protein>
    <submittedName>
        <fullName evidence="1">Uncharacterized protein</fullName>
    </submittedName>
</protein>
<evidence type="ECO:0000313" key="2">
    <source>
        <dbReference type="EMBL" id="SHF08511.1"/>
    </source>
</evidence>
<reference evidence="2 4" key="2">
    <citation type="submission" date="2016-11" db="EMBL/GenBank/DDBJ databases">
        <authorList>
            <person name="Jaros S."/>
            <person name="Januszkiewicz K."/>
            <person name="Wedrychowicz H."/>
        </authorList>
    </citation>
    <scope>NUCLEOTIDE SEQUENCE [LARGE SCALE GENOMIC DNA]</scope>
    <source>
        <strain evidence="2 4">DSM 17137</strain>
    </source>
</reference>
<evidence type="ECO:0000313" key="4">
    <source>
        <dbReference type="Proteomes" id="UP000184533"/>
    </source>
</evidence>
<dbReference type="InterPro" id="IPR001492">
    <property type="entry name" value="Flagellin"/>
</dbReference>
<dbReference type="PANTHER" id="PTHR42792">
    <property type="entry name" value="FLAGELLIN"/>
    <property type="match status" value="1"/>
</dbReference>
<dbReference type="RefSeq" id="WP_046134862.1">
    <property type="nucleotide sequence ID" value="NZ_FQVC01000004.1"/>
</dbReference>